<dbReference type="Gene3D" id="3.40.50.150">
    <property type="entry name" value="Vaccinia Virus protein VP39"/>
    <property type="match status" value="1"/>
</dbReference>
<dbReference type="Proteomes" id="UP000789375">
    <property type="component" value="Unassembled WGS sequence"/>
</dbReference>
<feature type="domain" description="tRNA (adenine(58)-N(1))-methyltransferase catalytic subunit TRM61 C-terminal" evidence="8">
    <location>
        <begin position="111"/>
        <end position="265"/>
    </location>
</feature>
<dbReference type="PANTHER" id="PTHR12133:SF1">
    <property type="entry name" value="TRNA (ADENINE(58)-N(1))-METHYLTRANSFERASE, MITOCHONDRIAL"/>
    <property type="match status" value="1"/>
</dbReference>
<comment type="caution">
    <text evidence="9">The sequence shown here is derived from an EMBL/GenBank/DDBJ whole genome shotgun (WGS) entry which is preliminary data.</text>
</comment>
<evidence type="ECO:0000259" key="8">
    <source>
        <dbReference type="Pfam" id="PF08704"/>
    </source>
</evidence>
<keyword evidence="4" id="KW-0808">Transferase</keyword>
<evidence type="ECO:0000256" key="3">
    <source>
        <dbReference type="ARBA" id="ARBA00022603"/>
    </source>
</evidence>
<keyword evidence="10" id="KW-1185">Reference proteome</keyword>
<accession>A0A9N9DM10</accession>
<dbReference type="Gene3D" id="3.10.330.20">
    <property type="match status" value="1"/>
</dbReference>
<proteinExistence type="predicted"/>
<evidence type="ECO:0000313" key="9">
    <source>
        <dbReference type="EMBL" id="CAG8644047.1"/>
    </source>
</evidence>
<gene>
    <name evidence="9" type="ORF">FMOSSE_LOCUS11140</name>
</gene>
<evidence type="ECO:0000256" key="6">
    <source>
        <dbReference type="ARBA" id="ARBA00022694"/>
    </source>
</evidence>
<keyword evidence="5" id="KW-0949">S-adenosyl-L-methionine</keyword>
<keyword evidence="6" id="KW-0819">tRNA processing</keyword>
<sequence length="317" mass="36274">MWRNFKKLNLKLHQNIQFLYSRRTICDKAVINEINEKFDRTKFVEGDTVILRDTAKKIKGSRKSLIGPLTKGAKTENFCGIINHDSIIGISIRSVIKTNKGIVSDKGNSVALLDLHPYSRILEVGTGNGSLTLYLARAIYPTGHIQTIDCNAENIRKSQKNVKQYFRGIYYDNITFNIGTCSDIFNSLSESADGIVLDLPEPWLELPSIIPKLKLDRFIICYLPNMTQVLELIKFIRVKKFKLATEQVLEILWRPWEVRSTVIRSKMDENISFSIDNLVMENRIPEKALAYVCRPTCDNTTGHTAFLVQLKKIEDDM</sequence>
<name>A0A9N9DM10_FUNMO</name>
<evidence type="ECO:0000256" key="5">
    <source>
        <dbReference type="ARBA" id="ARBA00022691"/>
    </source>
</evidence>
<reference evidence="9" key="1">
    <citation type="submission" date="2021-06" db="EMBL/GenBank/DDBJ databases">
        <authorList>
            <person name="Kallberg Y."/>
            <person name="Tangrot J."/>
            <person name="Rosling A."/>
        </authorList>
    </citation>
    <scope>NUCLEOTIDE SEQUENCE</scope>
    <source>
        <strain evidence="9">87-6 pot B 2015</strain>
    </source>
</reference>
<dbReference type="InterPro" id="IPR029063">
    <property type="entry name" value="SAM-dependent_MTases_sf"/>
</dbReference>
<dbReference type="EC" id="2.1.1.220" evidence="1"/>
<dbReference type="PROSITE" id="PS51620">
    <property type="entry name" value="SAM_TRM61"/>
    <property type="match status" value="1"/>
</dbReference>
<keyword evidence="3" id="KW-0489">Methyltransferase</keyword>
<evidence type="ECO:0000256" key="4">
    <source>
        <dbReference type="ARBA" id="ARBA00022679"/>
    </source>
</evidence>
<dbReference type="Pfam" id="PF08704">
    <property type="entry name" value="GCD14"/>
    <property type="match status" value="1"/>
</dbReference>
<dbReference type="GO" id="GO:0005739">
    <property type="term" value="C:mitochondrion"/>
    <property type="evidence" value="ECO:0007669"/>
    <property type="project" value="TreeGrafter"/>
</dbReference>
<evidence type="ECO:0000256" key="2">
    <source>
        <dbReference type="ARBA" id="ARBA00015963"/>
    </source>
</evidence>
<dbReference type="InterPro" id="IPR014816">
    <property type="entry name" value="tRNA_MeTrfase_Gcd14"/>
</dbReference>
<protein>
    <recommendedName>
        <fullName evidence="2">tRNA (adenine(58)-N(1))-methyltransferase catalytic subunit TRM61</fullName>
        <ecNumber evidence="1">2.1.1.220</ecNumber>
    </recommendedName>
    <alternativeName>
        <fullName evidence="7">tRNA(m1A58)-methyltransferase subunit TRM61</fullName>
    </alternativeName>
</protein>
<organism evidence="9 10">
    <name type="scientific">Funneliformis mosseae</name>
    <name type="common">Endomycorrhizal fungus</name>
    <name type="synonym">Glomus mosseae</name>
    <dbReference type="NCBI Taxonomy" id="27381"/>
    <lineage>
        <taxon>Eukaryota</taxon>
        <taxon>Fungi</taxon>
        <taxon>Fungi incertae sedis</taxon>
        <taxon>Mucoromycota</taxon>
        <taxon>Glomeromycotina</taxon>
        <taxon>Glomeromycetes</taxon>
        <taxon>Glomerales</taxon>
        <taxon>Glomeraceae</taxon>
        <taxon>Funneliformis</taxon>
    </lineage>
</organism>
<evidence type="ECO:0000256" key="1">
    <source>
        <dbReference type="ARBA" id="ARBA00012796"/>
    </source>
</evidence>
<dbReference type="GO" id="GO:0030488">
    <property type="term" value="P:tRNA methylation"/>
    <property type="evidence" value="ECO:0007669"/>
    <property type="project" value="InterPro"/>
</dbReference>
<dbReference type="GO" id="GO:0031515">
    <property type="term" value="C:tRNA (m1A) methyltransferase complex"/>
    <property type="evidence" value="ECO:0007669"/>
    <property type="project" value="InterPro"/>
</dbReference>
<dbReference type="CDD" id="cd02440">
    <property type="entry name" value="AdoMet_MTases"/>
    <property type="match status" value="1"/>
</dbReference>
<dbReference type="SUPFAM" id="SSF53335">
    <property type="entry name" value="S-adenosyl-L-methionine-dependent methyltransferases"/>
    <property type="match status" value="1"/>
</dbReference>
<dbReference type="AlphaFoldDB" id="A0A9N9DM10"/>
<dbReference type="EMBL" id="CAJVPP010004123">
    <property type="protein sequence ID" value="CAG8644047.1"/>
    <property type="molecule type" value="Genomic_DNA"/>
</dbReference>
<dbReference type="InterPro" id="IPR049470">
    <property type="entry name" value="TRM61_C"/>
</dbReference>
<evidence type="ECO:0000313" key="10">
    <source>
        <dbReference type="Proteomes" id="UP000789375"/>
    </source>
</evidence>
<evidence type="ECO:0000256" key="7">
    <source>
        <dbReference type="ARBA" id="ARBA00033309"/>
    </source>
</evidence>
<dbReference type="PANTHER" id="PTHR12133">
    <property type="entry name" value="TRNA (ADENINE(58)-N(1))-METHYLTRANSFERASE"/>
    <property type="match status" value="1"/>
</dbReference>
<dbReference type="GO" id="GO:0160107">
    <property type="term" value="F:tRNA (adenine(58)-N1)-methyltransferase activity"/>
    <property type="evidence" value="ECO:0007669"/>
    <property type="project" value="UniProtKB-EC"/>
</dbReference>